<keyword evidence="10" id="KW-1185">Reference proteome</keyword>
<gene>
    <name evidence="9" type="ORF">SAMN05444398_101967</name>
</gene>
<dbReference type="InterPro" id="IPR036188">
    <property type="entry name" value="FAD/NAD-bd_sf"/>
</dbReference>
<comment type="catalytic activity">
    <reaction evidence="6">
        <text>a quinone + sn-glycerol 3-phosphate = dihydroxyacetone phosphate + a quinol</text>
        <dbReference type="Rhea" id="RHEA:18977"/>
        <dbReference type="ChEBI" id="CHEBI:24646"/>
        <dbReference type="ChEBI" id="CHEBI:57597"/>
        <dbReference type="ChEBI" id="CHEBI:57642"/>
        <dbReference type="ChEBI" id="CHEBI:132124"/>
        <dbReference type="EC" id="1.1.5.3"/>
    </reaction>
</comment>
<feature type="domain" description="Alpha-glycerophosphate oxidase C-terminal" evidence="8">
    <location>
        <begin position="411"/>
        <end position="517"/>
    </location>
</feature>
<evidence type="ECO:0000256" key="1">
    <source>
        <dbReference type="ARBA" id="ARBA00001974"/>
    </source>
</evidence>
<dbReference type="PRINTS" id="PR01001">
    <property type="entry name" value="FADG3PDH"/>
</dbReference>
<dbReference type="Pfam" id="PF01266">
    <property type="entry name" value="DAO"/>
    <property type="match status" value="1"/>
</dbReference>
<dbReference type="GO" id="GO:0046168">
    <property type="term" value="P:glycerol-3-phosphate catabolic process"/>
    <property type="evidence" value="ECO:0007669"/>
    <property type="project" value="TreeGrafter"/>
</dbReference>
<accession>A0A1M6YQ09</accession>
<dbReference type="PROSITE" id="PS00977">
    <property type="entry name" value="FAD_G3PDH_1"/>
    <property type="match status" value="1"/>
</dbReference>
<evidence type="ECO:0000313" key="10">
    <source>
        <dbReference type="Proteomes" id="UP000183974"/>
    </source>
</evidence>
<dbReference type="PANTHER" id="PTHR11985:SF15">
    <property type="entry name" value="GLYCEROL-3-PHOSPHATE DEHYDROGENASE, MITOCHONDRIAL"/>
    <property type="match status" value="1"/>
</dbReference>
<dbReference type="Pfam" id="PF16901">
    <property type="entry name" value="DAO_C"/>
    <property type="match status" value="1"/>
</dbReference>
<evidence type="ECO:0000259" key="7">
    <source>
        <dbReference type="Pfam" id="PF01266"/>
    </source>
</evidence>
<dbReference type="Gene3D" id="3.50.50.60">
    <property type="entry name" value="FAD/NAD(P)-binding domain"/>
    <property type="match status" value="1"/>
</dbReference>
<reference evidence="9 10" key="1">
    <citation type="submission" date="2016-11" db="EMBL/GenBank/DDBJ databases">
        <authorList>
            <person name="Jaros S."/>
            <person name="Januszkiewicz K."/>
            <person name="Wedrychowicz H."/>
        </authorList>
    </citation>
    <scope>NUCLEOTIDE SEQUENCE [LARGE SCALE GENOMIC DNA]</scope>
    <source>
        <strain evidence="9 10">DSM 29589</strain>
    </source>
</reference>
<sequence length="543" mass="60765">MPSARGNDSVDLFVIGGGINGCGIARDAAGRGLSVELVEMNDLASATSSASTKLFHGGLRYLEYFEMRLVREALIERETLLRAMPHISWPMRFVLPYHRDMRFEGETPTSKLLNTVMPWMKGRRPAWLIRLGLFLYDHLGGRDILPGTRTVDLRDDPAGRVLKDKFARAYEYSDCWIEDSRLVVLNARDAEGRGAVIRTRTKVTGARREKDHWVVTTEDRDTGETRQTRARALINAGGPWVKDVIVNTLNQNPSEGVRLVRGSHIVTRRLFDHDKCYFFQGKDGRIIFAIPYETDFTLIGTTDVEHEDVSAKPECTPEEAEYLCSFASEYFRQPVTRDDIVWTYSGVRPLYDDGAKSATAATRDYVLKLNDEGGAPLLNVFGGKITTYRKLAEAAMARITPFFEDAGGNWTAGVALPGGDFEVDGVQRLIDDLRTKYPFLDSYWAGRLVRAYGTEAAQLLGDATCVEDLGPDFGGTLTGREVAWMMRHEYARCAEDVVWRRTRLGLRMTAGQIAALEEWMTSDDAGQVDLLVARSGMKEEQGA</sequence>
<dbReference type="RefSeq" id="WP_073033311.1">
    <property type="nucleotide sequence ID" value="NZ_BMLR01000001.1"/>
</dbReference>
<evidence type="ECO:0000256" key="3">
    <source>
        <dbReference type="ARBA" id="ARBA00022630"/>
    </source>
</evidence>
<dbReference type="InterPro" id="IPR000447">
    <property type="entry name" value="G3P_DH_FAD-dep"/>
</dbReference>
<dbReference type="AlphaFoldDB" id="A0A1M6YQ09"/>
<organism evidence="9 10">
    <name type="scientific">Roseovarius pacificus</name>
    <dbReference type="NCBI Taxonomy" id="337701"/>
    <lineage>
        <taxon>Bacteria</taxon>
        <taxon>Pseudomonadati</taxon>
        <taxon>Pseudomonadota</taxon>
        <taxon>Alphaproteobacteria</taxon>
        <taxon>Rhodobacterales</taxon>
        <taxon>Roseobacteraceae</taxon>
        <taxon>Roseovarius</taxon>
    </lineage>
</organism>
<dbReference type="GO" id="GO:0009331">
    <property type="term" value="C:glycerol-3-phosphate dehydrogenase (FAD) complex"/>
    <property type="evidence" value="ECO:0007669"/>
    <property type="project" value="UniProtKB-UniRule"/>
</dbReference>
<dbReference type="InterPro" id="IPR038299">
    <property type="entry name" value="DAO_C_sf"/>
</dbReference>
<name>A0A1M6YQ09_9RHOB</name>
<dbReference type="PROSITE" id="PS00978">
    <property type="entry name" value="FAD_G3PDH_2"/>
    <property type="match status" value="1"/>
</dbReference>
<keyword evidence="3 6" id="KW-0285">Flavoprotein</keyword>
<dbReference type="PANTHER" id="PTHR11985">
    <property type="entry name" value="GLYCEROL-3-PHOSPHATE DEHYDROGENASE"/>
    <property type="match status" value="1"/>
</dbReference>
<evidence type="ECO:0000256" key="4">
    <source>
        <dbReference type="ARBA" id="ARBA00022827"/>
    </source>
</evidence>
<dbReference type="InterPro" id="IPR031656">
    <property type="entry name" value="DAO_C"/>
</dbReference>
<comment type="cofactor">
    <cofactor evidence="1 6">
        <name>FAD</name>
        <dbReference type="ChEBI" id="CHEBI:57692"/>
    </cofactor>
</comment>
<evidence type="ECO:0000256" key="2">
    <source>
        <dbReference type="ARBA" id="ARBA00007330"/>
    </source>
</evidence>
<proteinExistence type="inferred from homology"/>
<protein>
    <recommendedName>
        <fullName evidence="6">Glycerol-3-phosphate dehydrogenase</fullName>
        <ecNumber evidence="6">1.1.5.3</ecNumber>
    </recommendedName>
</protein>
<dbReference type="GO" id="GO:0004368">
    <property type="term" value="F:glycerol-3-phosphate dehydrogenase (quinone) activity"/>
    <property type="evidence" value="ECO:0007669"/>
    <property type="project" value="UniProtKB-EC"/>
</dbReference>
<dbReference type="Gene3D" id="1.10.8.870">
    <property type="entry name" value="Alpha-glycerophosphate oxidase, cap domain"/>
    <property type="match status" value="1"/>
</dbReference>
<dbReference type="NCBIfam" id="NF008899">
    <property type="entry name" value="PRK12266.1"/>
    <property type="match status" value="1"/>
</dbReference>
<feature type="domain" description="FAD dependent oxidoreductase" evidence="7">
    <location>
        <begin position="11"/>
        <end position="388"/>
    </location>
</feature>
<comment type="similarity">
    <text evidence="2 6">Belongs to the FAD-dependent glycerol-3-phosphate dehydrogenase family.</text>
</comment>
<evidence type="ECO:0000313" key="9">
    <source>
        <dbReference type="EMBL" id="SHL20119.1"/>
    </source>
</evidence>
<dbReference type="Gene3D" id="6.10.250.1890">
    <property type="match status" value="1"/>
</dbReference>
<dbReference type="SUPFAM" id="SSF51905">
    <property type="entry name" value="FAD/NAD(P)-binding domain"/>
    <property type="match status" value="1"/>
</dbReference>
<dbReference type="EC" id="1.1.5.3" evidence="6"/>
<evidence type="ECO:0000256" key="5">
    <source>
        <dbReference type="ARBA" id="ARBA00023002"/>
    </source>
</evidence>
<keyword evidence="4" id="KW-0274">FAD</keyword>
<dbReference type="OrthoDB" id="9766796at2"/>
<dbReference type="InterPro" id="IPR006076">
    <property type="entry name" value="FAD-dep_OxRdtase"/>
</dbReference>
<dbReference type="STRING" id="337701.SAMN05444398_101967"/>
<dbReference type="SUPFAM" id="SSF54373">
    <property type="entry name" value="FAD-linked reductases, C-terminal domain"/>
    <property type="match status" value="1"/>
</dbReference>
<keyword evidence="5 6" id="KW-0560">Oxidoreductase</keyword>
<dbReference type="Proteomes" id="UP000183974">
    <property type="component" value="Unassembled WGS sequence"/>
</dbReference>
<evidence type="ECO:0000256" key="6">
    <source>
        <dbReference type="RuleBase" id="RU361217"/>
    </source>
</evidence>
<evidence type="ECO:0000259" key="8">
    <source>
        <dbReference type="Pfam" id="PF16901"/>
    </source>
</evidence>
<dbReference type="Gene3D" id="3.30.9.10">
    <property type="entry name" value="D-Amino Acid Oxidase, subunit A, domain 2"/>
    <property type="match status" value="1"/>
</dbReference>
<dbReference type="NCBIfam" id="NF009906">
    <property type="entry name" value="PRK13369.1"/>
    <property type="match status" value="1"/>
</dbReference>
<dbReference type="EMBL" id="FRBR01000001">
    <property type="protein sequence ID" value="SHL20119.1"/>
    <property type="molecule type" value="Genomic_DNA"/>
</dbReference>